<reference evidence="2 3" key="1">
    <citation type="journal article" date="2016" name="Front. Microbiol.">
        <title>Genome and transcriptome sequences reveal the specific parasitism of the nematophagous Purpureocillium lilacinum 36-1.</title>
        <authorList>
            <person name="Xie J."/>
            <person name="Li S."/>
            <person name="Mo C."/>
            <person name="Xiao X."/>
            <person name="Peng D."/>
            <person name="Wang G."/>
            <person name="Xiao Y."/>
        </authorList>
    </citation>
    <scope>NUCLEOTIDE SEQUENCE [LARGE SCALE GENOMIC DNA]</scope>
    <source>
        <strain evidence="2 3">36-1</strain>
    </source>
</reference>
<feature type="region of interest" description="Disordered" evidence="1">
    <location>
        <begin position="416"/>
        <end position="444"/>
    </location>
</feature>
<feature type="compositionally biased region" description="Polar residues" evidence="1">
    <location>
        <begin position="98"/>
        <end position="107"/>
    </location>
</feature>
<name>A0A2U3ECV2_PURLI</name>
<feature type="region of interest" description="Disordered" evidence="1">
    <location>
        <begin position="1"/>
        <end position="107"/>
    </location>
</feature>
<evidence type="ECO:0000256" key="1">
    <source>
        <dbReference type="SAM" id="MobiDB-lite"/>
    </source>
</evidence>
<dbReference type="AlphaFoldDB" id="A0A2U3ECV2"/>
<dbReference type="Proteomes" id="UP000245956">
    <property type="component" value="Unassembled WGS sequence"/>
</dbReference>
<comment type="caution">
    <text evidence="2">The sequence shown here is derived from an EMBL/GenBank/DDBJ whole genome shotgun (WGS) entry which is preliminary data.</text>
</comment>
<feature type="compositionally biased region" description="Polar residues" evidence="1">
    <location>
        <begin position="59"/>
        <end position="69"/>
    </location>
</feature>
<evidence type="ECO:0000313" key="2">
    <source>
        <dbReference type="EMBL" id="PWI72351.1"/>
    </source>
</evidence>
<evidence type="ECO:0000313" key="3">
    <source>
        <dbReference type="Proteomes" id="UP000245956"/>
    </source>
</evidence>
<sequence length="522" mass="55529">MGYEKRRCGGGENGYGSDGRNDNDNEIQRPRERNERAPTTRTNAMPRRRPRWLSHPVRGTSSGAPQITGTGRAPGNEAPRSSKPDQGVRPTWRRPLTGTRTASAKWRSSSETASACALTRGWIAGGFGAWDGEGRARGCGRGAALAVVPTRPMTGGRALTEAEKGVDGGTGGQRHRRTRRRKQWDGVCFQQGEPCARPVVPASARRRKYRPRSGCLPCHDRRTGSGTAAAADAALALAARGAGRPSIDPSLLSLYVSTTASRHAIESTSSPIDPESFTVVARRRHRDVLGSGLAMTHRGKPRHDASHPICQWQGGSRLRGYEWDPEDGPGVLVAQLGTPPAADGSEKILPMPCRDQRAAVDDLSDVALRLRLPHAPAVSGQACSASHHRAGPSKVAAIHPCWRGWLPAEVAASEFRQAQAAQQTPSATGAGQGSGNSRARGTPAEKMEALPEGFFSLAGAACWLACVGAGANSKLAKLVQVGGYNWWSDGQVDGACAQYQALTSGRDWALFVRRRMATEASG</sequence>
<protein>
    <submittedName>
        <fullName evidence="2">Uncharacterized protein</fullName>
    </submittedName>
</protein>
<feature type="region of interest" description="Disordered" evidence="1">
    <location>
        <begin position="162"/>
        <end position="183"/>
    </location>
</feature>
<dbReference type="EMBL" id="LCWV01000006">
    <property type="protein sequence ID" value="PWI72351.1"/>
    <property type="molecule type" value="Genomic_DNA"/>
</dbReference>
<gene>
    <name evidence="2" type="ORF">PCL_10974</name>
</gene>
<accession>A0A2U3ECV2</accession>
<feature type="compositionally biased region" description="Basic and acidic residues" evidence="1">
    <location>
        <begin position="19"/>
        <end position="38"/>
    </location>
</feature>
<proteinExistence type="predicted"/>
<organism evidence="2 3">
    <name type="scientific">Purpureocillium lilacinum</name>
    <name type="common">Paecilomyces lilacinus</name>
    <dbReference type="NCBI Taxonomy" id="33203"/>
    <lineage>
        <taxon>Eukaryota</taxon>
        <taxon>Fungi</taxon>
        <taxon>Dikarya</taxon>
        <taxon>Ascomycota</taxon>
        <taxon>Pezizomycotina</taxon>
        <taxon>Sordariomycetes</taxon>
        <taxon>Hypocreomycetidae</taxon>
        <taxon>Hypocreales</taxon>
        <taxon>Ophiocordycipitaceae</taxon>
        <taxon>Purpureocillium</taxon>
    </lineage>
</organism>
<feature type="compositionally biased region" description="Basic residues" evidence="1">
    <location>
        <begin position="173"/>
        <end position="182"/>
    </location>
</feature>
<feature type="compositionally biased region" description="Low complexity" evidence="1">
    <location>
        <begin position="417"/>
        <end position="429"/>
    </location>
</feature>